<dbReference type="InParanoid" id="A0A0Q3IPN6"/>
<accession>A0A0Q3IPN6</accession>
<proteinExistence type="predicted"/>
<evidence type="ECO:0000313" key="4">
    <source>
        <dbReference type="Proteomes" id="UP000008810"/>
    </source>
</evidence>
<feature type="region of interest" description="Disordered" evidence="1">
    <location>
        <begin position="97"/>
        <end position="159"/>
    </location>
</feature>
<dbReference type="EMBL" id="CM000881">
    <property type="protein sequence ID" value="KQK07819.1"/>
    <property type="molecule type" value="Genomic_DNA"/>
</dbReference>
<protein>
    <submittedName>
        <fullName evidence="2 3">Uncharacterized protein</fullName>
    </submittedName>
</protein>
<feature type="compositionally biased region" description="Basic residues" evidence="1">
    <location>
        <begin position="178"/>
        <end position="194"/>
    </location>
</feature>
<reference evidence="2 3" key="1">
    <citation type="journal article" date="2010" name="Nature">
        <title>Genome sequencing and analysis of the model grass Brachypodium distachyon.</title>
        <authorList>
            <consortium name="International Brachypodium Initiative"/>
        </authorList>
    </citation>
    <scope>NUCLEOTIDE SEQUENCE [LARGE SCALE GENOMIC DNA]</scope>
    <source>
        <strain evidence="2 3">Bd21</strain>
    </source>
</reference>
<evidence type="ECO:0000313" key="2">
    <source>
        <dbReference type="EMBL" id="KQK07819.1"/>
    </source>
</evidence>
<evidence type="ECO:0000256" key="1">
    <source>
        <dbReference type="SAM" id="MobiDB-lite"/>
    </source>
</evidence>
<feature type="compositionally biased region" description="Basic residues" evidence="1">
    <location>
        <begin position="139"/>
        <end position="150"/>
    </location>
</feature>
<feature type="region of interest" description="Disordered" evidence="1">
    <location>
        <begin position="175"/>
        <end position="194"/>
    </location>
</feature>
<dbReference type="AlphaFoldDB" id="A0A0Q3IPN6"/>
<name>A0A0Q3IPN6_BRADI</name>
<feature type="compositionally biased region" description="Basic and acidic residues" evidence="1">
    <location>
        <begin position="120"/>
        <end position="132"/>
    </location>
</feature>
<dbReference type="OrthoDB" id="715590at2759"/>
<gene>
    <name evidence="2" type="ORF">BRADI_2g37798v3</name>
</gene>
<sequence length="194" mass="21881">MLYQHTTTDRRPFLWCIHTKIHVVMGWGKDGEDFTQSQIHIFSWKICSSLLHSDRNRLQLESYKNPITKMAYEASIAKLVQPNAADNDVQEISPLDAANNKEKSPPDAANNKENSPPDAASKKDNPLHDASKSETSSCLKRKRGRPRKITPPKPTSHVAVIQQFATNAIAERVEGRACRKTQPGRHTKSPYKEL</sequence>
<dbReference type="Gramene" id="KQK07819">
    <property type="protein sequence ID" value="KQK07819"/>
    <property type="gene ID" value="BRADI_2g37798v3"/>
</dbReference>
<dbReference type="EnsemblPlants" id="KQK07819">
    <property type="protein sequence ID" value="KQK07819"/>
    <property type="gene ID" value="BRADI_2g37798v3"/>
</dbReference>
<reference evidence="3" key="3">
    <citation type="submission" date="2018-08" db="UniProtKB">
        <authorList>
            <consortium name="EnsemblPlants"/>
        </authorList>
    </citation>
    <scope>IDENTIFICATION</scope>
    <source>
        <strain evidence="3">cv. Bd21</strain>
    </source>
</reference>
<keyword evidence="4" id="KW-1185">Reference proteome</keyword>
<organism evidence="2">
    <name type="scientific">Brachypodium distachyon</name>
    <name type="common">Purple false brome</name>
    <name type="synonym">Trachynia distachya</name>
    <dbReference type="NCBI Taxonomy" id="15368"/>
    <lineage>
        <taxon>Eukaryota</taxon>
        <taxon>Viridiplantae</taxon>
        <taxon>Streptophyta</taxon>
        <taxon>Embryophyta</taxon>
        <taxon>Tracheophyta</taxon>
        <taxon>Spermatophyta</taxon>
        <taxon>Magnoliopsida</taxon>
        <taxon>Liliopsida</taxon>
        <taxon>Poales</taxon>
        <taxon>Poaceae</taxon>
        <taxon>BOP clade</taxon>
        <taxon>Pooideae</taxon>
        <taxon>Stipodae</taxon>
        <taxon>Brachypodieae</taxon>
        <taxon>Brachypodium</taxon>
    </lineage>
</organism>
<evidence type="ECO:0000313" key="3">
    <source>
        <dbReference type="EnsemblPlants" id="KQK07819"/>
    </source>
</evidence>
<dbReference type="Proteomes" id="UP000008810">
    <property type="component" value="Chromosome 2"/>
</dbReference>
<reference evidence="2" key="2">
    <citation type="submission" date="2017-06" db="EMBL/GenBank/DDBJ databases">
        <title>WGS assembly of Brachypodium distachyon.</title>
        <authorList>
            <consortium name="The International Brachypodium Initiative"/>
            <person name="Lucas S."/>
            <person name="Harmon-Smith M."/>
            <person name="Lail K."/>
            <person name="Tice H."/>
            <person name="Grimwood J."/>
            <person name="Bruce D."/>
            <person name="Barry K."/>
            <person name="Shu S."/>
            <person name="Lindquist E."/>
            <person name="Wang M."/>
            <person name="Pitluck S."/>
            <person name="Vogel J.P."/>
            <person name="Garvin D.F."/>
            <person name="Mockler T.C."/>
            <person name="Schmutz J."/>
            <person name="Rokhsar D."/>
            <person name="Bevan M.W."/>
        </authorList>
    </citation>
    <scope>NUCLEOTIDE SEQUENCE</scope>
    <source>
        <strain evidence="2">Bd21</strain>
    </source>
</reference>